<dbReference type="PROSITE" id="PS00383">
    <property type="entry name" value="TYR_PHOSPHATASE_1"/>
    <property type="match status" value="1"/>
</dbReference>
<dbReference type="InterPro" id="IPR016130">
    <property type="entry name" value="Tyr_Pase_AS"/>
</dbReference>
<reference evidence="9 10" key="1">
    <citation type="submission" date="2018-04" db="EMBL/GenBank/DDBJ databases">
        <title>The genome of golden apple snail Pomacea canaliculata provides insight into stress tolerance and invasive adaptation.</title>
        <authorList>
            <person name="Liu C."/>
            <person name="Liu B."/>
            <person name="Ren Y."/>
            <person name="Zhang Y."/>
            <person name="Wang H."/>
            <person name="Li S."/>
            <person name="Jiang F."/>
            <person name="Yin L."/>
            <person name="Zhang G."/>
            <person name="Qian W."/>
            <person name="Fan W."/>
        </authorList>
    </citation>
    <scope>NUCLEOTIDE SEQUENCE [LARGE SCALE GENOMIC DNA]</scope>
    <source>
        <strain evidence="9">SZHN2017</strain>
        <tissue evidence="9">Muscle</tissue>
    </source>
</reference>
<dbReference type="Proteomes" id="UP000245119">
    <property type="component" value="Linkage Group LG5"/>
</dbReference>
<proteinExistence type="inferred from homology"/>
<dbReference type="InterPro" id="IPR000387">
    <property type="entry name" value="Tyr_Pase_dom"/>
</dbReference>
<evidence type="ECO:0000259" key="8">
    <source>
        <dbReference type="PROSITE" id="PS50056"/>
    </source>
</evidence>
<dbReference type="PANTHER" id="PTHR10367">
    <property type="entry name" value="MRNA-CAPPING ENZYME"/>
    <property type="match status" value="1"/>
</dbReference>
<dbReference type="PANTHER" id="PTHR10367:SF9">
    <property type="entry name" value="DUAL-SPECIFICITY PHOSPHATASE 11 (RNA_RNP COMPLEX 1-INTERACTING)"/>
    <property type="match status" value="1"/>
</dbReference>
<keyword evidence="3" id="KW-0378">Hydrolase</keyword>
<evidence type="ECO:0000256" key="2">
    <source>
        <dbReference type="ARBA" id="ARBA00008601"/>
    </source>
</evidence>
<dbReference type="OrthoDB" id="200924at2759"/>
<dbReference type="GO" id="GO:0004651">
    <property type="term" value="F:polynucleotide 5'-phosphatase activity"/>
    <property type="evidence" value="ECO:0007669"/>
    <property type="project" value="TreeGrafter"/>
</dbReference>
<comment type="similarity">
    <text evidence="2">Belongs to the protein-tyrosine phosphatase family. Non-receptor class dual specificity subfamily.</text>
</comment>
<comment type="caution">
    <text evidence="9">The sequence shown here is derived from an EMBL/GenBank/DDBJ whole genome shotgun (WGS) entry which is preliminary data.</text>
</comment>
<dbReference type="SMART" id="SM00195">
    <property type="entry name" value="DSPc"/>
    <property type="match status" value="1"/>
</dbReference>
<dbReference type="InterPro" id="IPR051029">
    <property type="entry name" value="mRNA_Capping_Enz/RNA_Phosphat"/>
</dbReference>
<evidence type="ECO:0000313" key="9">
    <source>
        <dbReference type="EMBL" id="PVD30540.1"/>
    </source>
</evidence>
<gene>
    <name evidence="9" type="ORF">C0Q70_09808</name>
</gene>
<keyword evidence="6" id="KW-0539">Nucleus</keyword>
<dbReference type="SUPFAM" id="SSF52799">
    <property type="entry name" value="(Phosphotyrosine protein) phosphatases II"/>
    <property type="match status" value="1"/>
</dbReference>
<dbReference type="GO" id="GO:0005634">
    <property type="term" value="C:nucleus"/>
    <property type="evidence" value="ECO:0007669"/>
    <property type="project" value="UniProtKB-SubCell"/>
</dbReference>
<evidence type="ECO:0000256" key="5">
    <source>
        <dbReference type="ARBA" id="ARBA00022912"/>
    </source>
</evidence>
<feature type="domain" description="Tyrosine specific protein phosphatases" evidence="8">
    <location>
        <begin position="101"/>
        <end position="170"/>
    </location>
</feature>
<evidence type="ECO:0000259" key="7">
    <source>
        <dbReference type="PROSITE" id="PS50054"/>
    </source>
</evidence>
<dbReference type="AlphaFoldDB" id="A0A2T7PAU2"/>
<dbReference type="Gene3D" id="3.90.190.10">
    <property type="entry name" value="Protein tyrosine phosphatase superfamily"/>
    <property type="match status" value="1"/>
</dbReference>
<feature type="domain" description="Tyrosine-protein phosphatase" evidence="7">
    <location>
        <begin position="25"/>
        <end position="181"/>
    </location>
</feature>
<dbReference type="FunFam" id="3.90.190.10:FF:000064">
    <property type="entry name" value="RNA/RNP complex-1-interacting phosphatase homolog"/>
    <property type="match status" value="1"/>
</dbReference>
<dbReference type="CDD" id="cd17665">
    <property type="entry name" value="DSP_DUSP11"/>
    <property type="match status" value="1"/>
</dbReference>
<evidence type="ECO:0000256" key="6">
    <source>
        <dbReference type="ARBA" id="ARBA00023242"/>
    </source>
</evidence>
<evidence type="ECO:0000313" key="10">
    <source>
        <dbReference type="Proteomes" id="UP000245119"/>
    </source>
</evidence>
<comment type="subcellular location">
    <subcellularLocation>
        <location evidence="1">Nucleus</location>
    </subcellularLocation>
</comment>
<keyword evidence="5" id="KW-0904">Protein phosphatase</keyword>
<evidence type="ECO:0000256" key="3">
    <source>
        <dbReference type="ARBA" id="ARBA00022801"/>
    </source>
</evidence>
<dbReference type="GO" id="GO:0003723">
    <property type="term" value="F:RNA binding"/>
    <property type="evidence" value="ECO:0007669"/>
    <property type="project" value="UniProtKB-KW"/>
</dbReference>
<sequence length="302" mass="34792">MPPPDRWTDYRPLGSVIPGTKFIAFKVPLKEALCRNLSADERFSPSRLIQILKESGQDLGLVVDLTFTSKYYNGKEFSKKSIDYEKIFTAGHEIPSEKVFQRFEEIVSDFCAKNADNNILIGIHCTHGVNRTGYLVCRYMIEKLNFQPDDAISKFNEARGHPIERENYLEDLRKRPFERPLKSLKIPLHLLQRGKSGSQDTRKGKWRNQQICLKKHSLLRAVNILAVPRWLGQKPVLGSRGRSITRMAMVTAPDIRVMYHHWKLWNHQKCSGEVAGVQAGYHKYKGIDIWDLIGYNPCSTLH</sequence>
<dbReference type="STRING" id="400727.A0A2T7PAU2"/>
<keyword evidence="10" id="KW-1185">Reference proteome</keyword>
<dbReference type="InterPro" id="IPR029021">
    <property type="entry name" value="Prot-tyrosine_phosphatase-like"/>
</dbReference>
<dbReference type="InterPro" id="IPR000340">
    <property type="entry name" value="Dual-sp_phosphatase_cat-dom"/>
</dbReference>
<dbReference type="EMBL" id="PZQS01000005">
    <property type="protein sequence ID" value="PVD30540.1"/>
    <property type="molecule type" value="Genomic_DNA"/>
</dbReference>
<accession>A0A2T7PAU2</accession>
<keyword evidence="4" id="KW-0694">RNA-binding</keyword>
<evidence type="ECO:0000256" key="1">
    <source>
        <dbReference type="ARBA" id="ARBA00004123"/>
    </source>
</evidence>
<dbReference type="Pfam" id="PF00782">
    <property type="entry name" value="DSPc"/>
    <property type="match status" value="1"/>
</dbReference>
<dbReference type="InterPro" id="IPR020422">
    <property type="entry name" value="TYR_PHOSPHATASE_DUAL_dom"/>
</dbReference>
<evidence type="ECO:0000256" key="4">
    <source>
        <dbReference type="ARBA" id="ARBA00022884"/>
    </source>
</evidence>
<protein>
    <submittedName>
        <fullName evidence="9">Uncharacterized protein</fullName>
    </submittedName>
</protein>
<dbReference type="PROSITE" id="PS50054">
    <property type="entry name" value="TYR_PHOSPHATASE_DUAL"/>
    <property type="match status" value="1"/>
</dbReference>
<dbReference type="OMA" id="ILAVPRW"/>
<organism evidence="9 10">
    <name type="scientific">Pomacea canaliculata</name>
    <name type="common">Golden apple snail</name>
    <dbReference type="NCBI Taxonomy" id="400727"/>
    <lineage>
        <taxon>Eukaryota</taxon>
        <taxon>Metazoa</taxon>
        <taxon>Spiralia</taxon>
        <taxon>Lophotrochozoa</taxon>
        <taxon>Mollusca</taxon>
        <taxon>Gastropoda</taxon>
        <taxon>Caenogastropoda</taxon>
        <taxon>Architaenioglossa</taxon>
        <taxon>Ampullarioidea</taxon>
        <taxon>Ampullariidae</taxon>
        <taxon>Pomacea</taxon>
    </lineage>
</organism>
<dbReference type="PROSITE" id="PS50056">
    <property type="entry name" value="TYR_PHOSPHATASE_2"/>
    <property type="match status" value="1"/>
</dbReference>
<dbReference type="GO" id="GO:0004721">
    <property type="term" value="F:phosphoprotein phosphatase activity"/>
    <property type="evidence" value="ECO:0007669"/>
    <property type="project" value="UniProtKB-KW"/>
</dbReference>
<name>A0A2T7PAU2_POMCA</name>